<dbReference type="InterPro" id="IPR004843">
    <property type="entry name" value="Calcineurin-like_PHP"/>
</dbReference>
<accession>A0A7J3MXV3</accession>
<evidence type="ECO:0000259" key="1">
    <source>
        <dbReference type="Pfam" id="PF00149"/>
    </source>
</evidence>
<dbReference type="NCBIfam" id="TIGR00024">
    <property type="entry name" value="SbcD_rel_arch"/>
    <property type="match status" value="1"/>
</dbReference>
<reference evidence="3" key="1">
    <citation type="journal article" date="2020" name="mSystems">
        <title>Genome- and Community-Level Interaction Insights into Carbon Utilization and Element Cycling Functions of Hydrothermarchaeota in Hydrothermal Sediment.</title>
        <authorList>
            <person name="Zhou Z."/>
            <person name="Liu Y."/>
            <person name="Xu W."/>
            <person name="Pan J."/>
            <person name="Luo Z.H."/>
            <person name="Li M."/>
        </authorList>
    </citation>
    <scope>NUCLEOTIDE SEQUENCE [LARGE SCALE GENOMIC DNA]</scope>
    <source>
        <strain evidence="2">SpSt-629</strain>
        <strain evidence="3">SpSt-688</strain>
    </source>
</reference>
<organism evidence="3">
    <name type="scientific">Ignisphaera aggregans</name>
    <dbReference type="NCBI Taxonomy" id="334771"/>
    <lineage>
        <taxon>Archaea</taxon>
        <taxon>Thermoproteota</taxon>
        <taxon>Thermoprotei</taxon>
        <taxon>Desulfurococcales</taxon>
        <taxon>Desulfurococcaceae</taxon>
        <taxon>Ignisphaera</taxon>
    </lineage>
</organism>
<feature type="domain" description="Calcineurin-like phosphoesterase" evidence="1">
    <location>
        <begin position="24"/>
        <end position="134"/>
    </location>
</feature>
<evidence type="ECO:0000313" key="3">
    <source>
        <dbReference type="EMBL" id="HGT98385.1"/>
    </source>
</evidence>
<dbReference type="InterPro" id="IPR029052">
    <property type="entry name" value="Metallo-depent_PP-like"/>
</dbReference>
<dbReference type="SUPFAM" id="SSF56300">
    <property type="entry name" value="Metallo-dependent phosphatases"/>
    <property type="match status" value="1"/>
</dbReference>
<dbReference type="EMBL" id="DTAU01000141">
    <property type="protein sequence ID" value="HFQ79508.1"/>
    <property type="molecule type" value="Genomic_DNA"/>
</dbReference>
<dbReference type="GO" id="GO:0016787">
    <property type="term" value="F:hydrolase activity"/>
    <property type="evidence" value="ECO:0007669"/>
    <property type="project" value="InterPro"/>
</dbReference>
<protein>
    <submittedName>
        <fullName evidence="3">Metallophosphoesterase</fullName>
    </submittedName>
</protein>
<name>A0A7J3MXV3_9CREN</name>
<proteinExistence type="predicted"/>
<dbReference type="PANTHER" id="PTHR39323">
    <property type="entry name" value="BLR1149 PROTEIN"/>
    <property type="match status" value="1"/>
</dbReference>
<dbReference type="CDD" id="cd07391">
    <property type="entry name" value="MPP_PF1019"/>
    <property type="match status" value="1"/>
</dbReference>
<dbReference type="InterPro" id="IPR024173">
    <property type="entry name" value="Pesterase_MJ0037-like"/>
</dbReference>
<dbReference type="EMBL" id="DTDH01000089">
    <property type="protein sequence ID" value="HGT98385.1"/>
    <property type="molecule type" value="Genomic_DNA"/>
</dbReference>
<dbReference type="Pfam" id="PF00149">
    <property type="entry name" value="Metallophos"/>
    <property type="match status" value="1"/>
</dbReference>
<dbReference type="PANTHER" id="PTHR39323:SF1">
    <property type="entry name" value="BLR1149 PROTEIN"/>
    <property type="match status" value="1"/>
</dbReference>
<dbReference type="InterPro" id="IPR004376">
    <property type="entry name" value="Pesterase_MJ0037"/>
</dbReference>
<dbReference type="PIRSF" id="PIRSF000887">
    <property type="entry name" value="Pesterase_MJ0037"/>
    <property type="match status" value="1"/>
</dbReference>
<evidence type="ECO:0000313" key="2">
    <source>
        <dbReference type="EMBL" id="HFQ79508.1"/>
    </source>
</evidence>
<comment type="caution">
    <text evidence="3">The sequence shown here is derived from an EMBL/GenBank/DDBJ whole genome shotgun (WGS) entry which is preliminary data.</text>
</comment>
<sequence>MLYRIFEDIYALVDLPLAYIPRFKAVVMADVHLGFEEDMASKGVFLPRIQLKKAIEVVEKAISYVDASVLIVAGDIKHHFEKLGKKEAKDLKEFLEFTTKRFKRVIVVRGNHDTYLISISRRLGIELYDRLWLDKVLIVHGHRELADNDNPDLVIMGHEHPSIAIRDPITGYGSKFPCFLLMPLKRGGYALVLPAVGLYQSGTAVSMNVESYLSPIIRKEAVVEEAKPFVIVEREGVIELPKLKTVEDLMLSL</sequence>
<dbReference type="AlphaFoldDB" id="A0A7J3MXV3"/>
<gene>
    <name evidence="2" type="ORF">ENT99_07435</name>
    <name evidence="3" type="ORF">ENU64_03030</name>
</gene>
<dbReference type="Gene3D" id="3.60.21.10">
    <property type="match status" value="1"/>
</dbReference>